<dbReference type="InterPro" id="IPR029000">
    <property type="entry name" value="Cyclophilin-like_dom_sf"/>
</dbReference>
<feature type="domain" description="PPIase cyclophilin-type" evidence="4">
    <location>
        <begin position="270"/>
        <end position="429"/>
    </location>
</feature>
<dbReference type="EC" id="5.2.1.8" evidence="1"/>
<keyword evidence="6" id="KW-1185">Reference proteome</keyword>
<dbReference type="Pfam" id="PF00160">
    <property type="entry name" value="Pro_isomerase"/>
    <property type="match status" value="1"/>
</dbReference>
<keyword evidence="2" id="KW-0697">Rotamase</keyword>
<protein>
    <recommendedName>
        <fullName evidence="1">peptidylprolyl isomerase</fullName>
        <ecNumber evidence="1">5.2.1.8</ecNumber>
    </recommendedName>
</protein>
<dbReference type="GO" id="GO:0003755">
    <property type="term" value="F:peptidyl-prolyl cis-trans isomerase activity"/>
    <property type="evidence" value="ECO:0007669"/>
    <property type="project" value="UniProtKB-KW"/>
</dbReference>
<dbReference type="Gene3D" id="2.40.100.10">
    <property type="entry name" value="Cyclophilin-like"/>
    <property type="match status" value="1"/>
</dbReference>
<evidence type="ECO:0000256" key="1">
    <source>
        <dbReference type="ARBA" id="ARBA00013194"/>
    </source>
</evidence>
<dbReference type="Proteomes" id="UP000292120">
    <property type="component" value="Unassembled WGS sequence"/>
</dbReference>
<organism evidence="5 6">
    <name type="scientific">Aquabacterium lacunae</name>
    <dbReference type="NCBI Taxonomy" id="2528630"/>
    <lineage>
        <taxon>Bacteria</taxon>
        <taxon>Pseudomonadati</taxon>
        <taxon>Pseudomonadota</taxon>
        <taxon>Betaproteobacteria</taxon>
        <taxon>Burkholderiales</taxon>
        <taxon>Aquabacterium</taxon>
    </lineage>
</organism>
<evidence type="ECO:0000256" key="2">
    <source>
        <dbReference type="ARBA" id="ARBA00023110"/>
    </source>
</evidence>
<dbReference type="InterPro" id="IPR002130">
    <property type="entry name" value="Cyclophilin-type_PPIase_dom"/>
</dbReference>
<sequence length="433" mass="45354">MRRRYMSEGADTEGICTIDPTLGLNLARGMSSGESVSLARRCSPRSLSHPSLSLAGALLPALLLSACGGGGNEGLRTATGTVTVANTSTVLGRGETAVFTLRGNNLAGVTLRASNCTNVQEVSRSQQALTASCLVGPSGTVVAEAVNAQGQSLASTTRDVFNVTSISTNPTAGNYRYGDAVTFTFTGTNLDKAVVIATTACVDYGTPVKTPTTYTITCRVSKTLGTVGMGKQDSFLVPNPAYGLTIPVSTPAPAVEFEIDGTPDTIKIRLSEATPETTVNFLRYVDAGFYDGTVFHRLLPSSDLATNGIAISQGGAYTDLNTAGDPTAKAGVRAAIPLETTRTSSLSNRAFTIAMARSSNPDSATSQFFFNTVDNSRFLDYADATNPGYAVFGEVVNQEGQDLILAIDQDTTNQFDEPSNVTTITRARRITLP</sequence>
<dbReference type="EMBL" id="SIXI01000003">
    <property type="protein sequence ID" value="TBO31354.1"/>
    <property type="molecule type" value="Genomic_DNA"/>
</dbReference>
<proteinExistence type="predicted"/>
<keyword evidence="3 5" id="KW-0413">Isomerase</keyword>
<evidence type="ECO:0000259" key="4">
    <source>
        <dbReference type="PROSITE" id="PS50072"/>
    </source>
</evidence>
<dbReference type="SUPFAM" id="SSF50891">
    <property type="entry name" value="Cyclophilin-like"/>
    <property type="match status" value="1"/>
</dbReference>
<comment type="caution">
    <text evidence="5">The sequence shown here is derived from an EMBL/GenBank/DDBJ whole genome shotgun (WGS) entry which is preliminary data.</text>
</comment>
<evidence type="ECO:0000256" key="3">
    <source>
        <dbReference type="ARBA" id="ARBA00023235"/>
    </source>
</evidence>
<accession>A0A4Q9GZC1</accession>
<name>A0A4Q9GZC1_9BURK</name>
<dbReference type="InterPro" id="IPR044665">
    <property type="entry name" value="E_coli_cyclophilin_A-like"/>
</dbReference>
<dbReference type="PROSITE" id="PS50072">
    <property type="entry name" value="CSA_PPIASE_2"/>
    <property type="match status" value="1"/>
</dbReference>
<dbReference type="AlphaFoldDB" id="A0A4Q9GZC1"/>
<reference evidence="5 6" key="1">
    <citation type="submission" date="2019-02" db="EMBL/GenBank/DDBJ databases">
        <title>Aquabacterium sp. strain KMB7.</title>
        <authorList>
            <person name="Chen W.-M."/>
        </authorList>
    </citation>
    <scope>NUCLEOTIDE SEQUENCE [LARGE SCALE GENOMIC DNA]</scope>
    <source>
        <strain evidence="5 6">KMB7</strain>
    </source>
</reference>
<gene>
    <name evidence="5" type="ORF">EYS42_08925</name>
</gene>
<evidence type="ECO:0000313" key="5">
    <source>
        <dbReference type="EMBL" id="TBO31354.1"/>
    </source>
</evidence>
<evidence type="ECO:0000313" key="6">
    <source>
        <dbReference type="Proteomes" id="UP000292120"/>
    </source>
</evidence>
<dbReference type="PANTHER" id="PTHR43246">
    <property type="entry name" value="PEPTIDYL-PROLYL CIS-TRANS ISOMERASE CYP38, CHLOROPLASTIC"/>
    <property type="match status" value="1"/>
</dbReference>